<evidence type="ECO:0000256" key="2">
    <source>
        <dbReference type="ARBA" id="ARBA00022840"/>
    </source>
</evidence>
<sequence>MNLYIITGLSGAGKTNALRTFEDNNYYCIDNLPAKLLPNAIQDLGNNQIKSVAISIDSRSLNIEMLPLILEELKHLKVSFKLIFLTASIEQIIKRFNESRRKHPLSKNKTSLREAIVKDQEILSMLEDDYIHIDTSNLNLTSLNVKINDLIDSKLSFHIHLSSFAYKKAIPLDIDFIFDVRELPNPFYKDDLKNLTGLDLSLKKYLLEFEETKEIIQDISSFLRPRIRKYALQGRKYLAIGFGCTGGRHRSVFVTEEIANIIKSNNNDLHVSTFHRELDV</sequence>
<organism evidence="7 8">
    <name type="scientific">Methylophilales bacterium MBRS-H7</name>
    <dbReference type="NCBI Taxonomy" id="1623450"/>
    <lineage>
        <taxon>Bacteria</taxon>
        <taxon>Pseudomonadati</taxon>
        <taxon>Pseudomonadota</taxon>
        <taxon>Betaproteobacteria</taxon>
        <taxon>Nitrosomonadales</taxon>
        <taxon>OM43 clade</taxon>
    </lineage>
</organism>
<name>A0A0H4JB09_9PROT</name>
<proteinExistence type="inferred from homology"/>
<evidence type="ECO:0000259" key="6">
    <source>
        <dbReference type="Pfam" id="PF22740"/>
    </source>
</evidence>
<protein>
    <submittedName>
        <fullName evidence="7">Uncharacterized protein</fullName>
    </submittedName>
</protein>
<dbReference type="PANTHER" id="PTHR30448">
    <property type="entry name" value="RNASE ADAPTER PROTEIN RAPZ"/>
    <property type="match status" value="1"/>
</dbReference>
<dbReference type="OrthoDB" id="9784461at2"/>
<keyword evidence="3 4" id="KW-0342">GTP-binding</keyword>
<reference evidence="7 8" key="1">
    <citation type="submission" date="2015-03" db="EMBL/GenBank/DDBJ databases">
        <title>Comparative analysis of the OM43 clade including a novel species from Red Sea uncovers genomic and metabolic diversity among marine methylotrophs.</title>
        <authorList>
            <person name="Jimenez-Infante F."/>
            <person name="Ngugi D.K."/>
            <person name="Vinu M."/>
            <person name="Alam I."/>
            <person name="Kamau A."/>
            <person name="Blom J."/>
            <person name="Bajic V.B."/>
            <person name="Stingl U."/>
        </authorList>
    </citation>
    <scope>NUCLEOTIDE SEQUENCE [LARGE SCALE GENOMIC DNA]</scope>
    <source>
        <strain evidence="7 8">MBRSH7</strain>
    </source>
</reference>
<dbReference type="Gene3D" id="3.40.50.300">
    <property type="entry name" value="P-loop containing nucleotide triphosphate hydrolases"/>
    <property type="match status" value="1"/>
</dbReference>
<dbReference type="Pfam" id="PF03668">
    <property type="entry name" value="RapZ-like_N"/>
    <property type="match status" value="1"/>
</dbReference>
<dbReference type="PANTHER" id="PTHR30448:SF0">
    <property type="entry name" value="RNASE ADAPTER PROTEIN RAPZ"/>
    <property type="match status" value="1"/>
</dbReference>
<dbReference type="InterPro" id="IPR053931">
    <property type="entry name" value="RapZ_C"/>
</dbReference>
<dbReference type="InterPro" id="IPR027417">
    <property type="entry name" value="P-loop_NTPase"/>
</dbReference>
<dbReference type="InterPro" id="IPR005337">
    <property type="entry name" value="RapZ-like"/>
</dbReference>
<dbReference type="Pfam" id="PF22740">
    <property type="entry name" value="PapZ_C"/>
    <property type="match status" value="1"/>
</dbReference>
<dbReference type="EMBL" id="CP011002">
    <property type="protein sequence ID" value="AKO65687.1"/>
    <property type="molecule type" value="Genomic_DNA"/>
</dbReference>
<evidence type="ECO:0000313" key="8">
    <source>
        <dbReference type="Proteomes" id="UP000066549"/>
    </source>
</evidence>
<evidence type="ECO:0000256" key="3">
    <source>
        <dbReference type="ARBA" id="ARBA00023134"/>
    </source>
</evidence>
<feature type="binding site" evidence="4">
    <location>
        <begin position="57"/>
        <end position="60"/>
    </location>
    <ligand>
        <name>GTP</name>
        <dbReference type="ChEBI" id="CHEBI:37565"/>
    </ligand>
</feature>
<evidence type="ECO:0000256" key="1">
    <source>
        <dbReference type="ARBA" id="ARBA00022741"/>
    </source>
</evidence>
<dbReference type="GO" id="GO:0005524">
    <property type="term" value="F:ATP binding"/>
    <property type="evidence" value="ECO:0007669"/>
    <property type="project" value="UniProtKB-UniRule"/>
</dbReference>
<evidence type="ECO:0000259" key="5">
    <source>
        <dbReference type="Pfam" id="PF03668"/>
    </source>
</evidence>
<gene>
    <name evidence="7" type="ORF">VI33_02820</name>
</gene>
<dbReference type="HAMAP" id="MF_00636">
    <property type="entry name" value="RapZ_like"/>
    <property type="match status" value="1"/>
</dbReference>
<dbReference type="InterPro" id="IPR053930">
    <property type="entry name" value="RapZ-like_N"/>
</dbReference>
<keyword evidence="2 4" id="KW-0067">ATP-binding</keyword>
<feature type="binding site" evidence="4">
    <location>
        <begin position="8"/>
        <end position="15"/>
    </location>
    <ligand>
        <name>ATP</name>
        <dbReference type="ChEBI" id="CHEBI:30616"/>
    </ligand>
</feature>
<dbReference type="PATRIC" id="fig|1623450.3.peg.559"/>
<dbReference type="GO" id="GO:0005525">
    <property type="term" value="F:GTP binding"/>
    <property type="evidence" value="ECO:0007669"/>
    <property type="project" value="UniProtKB-UniRule"/>
</dbReference>
<keyword evidence="8" id="KW-1185">Reference proteome</keyword>
<dbReference type="AlphaFoldDB" id="A0A0H4JB09"/>
<accession>A0A0H4JB09</accession>
<feature type="domain" description="RapZ C-terminal" evidence="6">
    <location>
        <begin position="158"/>
        <end position="278"/>
    </location>
</feature>
<dbReference type="Proteomes" id="UP000066549">
    <property type="component" value="Chromosome"/>
</dbReference>
<evidence type="ECO:0000256" key="4">
    <source>
        <dbReference type="HAMAP-Rule" id="MF_00636"/>
    </source>
</evidence>
<feature type="domain" description="RapZ-like N-terminal" evidence="5">
    <location>
        <begin position="1"/>
        <end position="150"/>
    </location>
</feature>
<evidence type="ECO:0000313" key="7">
    <source>
        <dbReference type="EMBL" id="AKO65687.1"/>
    </source>
</evidence>
<keyword evidence="1 4" id="KW-0547">Nucleotide-binding</keyword>
<dbReference type="SUPFAM" id="SSF52540">
    <property type="entry name" value="P-loop containing nucleoside triphosphate hydrolases"/>
    <property type="match status" value="1"/>
</dbReference>
<dbReference type="NCBIfam" id="NF003828">
    <property type="entry name" value="PRK05416.1"/>
    <property type="match status" value="1"/>
</dbReference>
<dbReference type="PIRSF" id="PIRSF005052">
    <property type="entry name" value="P-loopkin"/>
    <property type="match status" value="1"/>
</dbReference>